<keyword evidence="2" id="KW-0677">Repeat</keyword>
<dbReference type="SUPFAM" id="SSF50978">
    <property type="entry name" value="WD40 repeat-like"/>
    <property type="match status" value="1"/>
</dbReference>
<keyword evidence="5" id="KW-1185">Reference proteome</keyword>
<evidence type="ECO:0000313" key="4">
    <source>
        <dbReference type="EMBL" id="NXK54163.1"/>
    </source>
</evidence>
<protein>
    <submittedName>
        <fullName evidence="4">WDR31 protein</fullName>
    </submittedName>
</protein>
<evidence type="ECO:0000256" key="1">
    <source>
        <dbReference type="ARBA" id="ARBA00022574"/>
    </source>
</evidence>
<dbReference type="InterPro" id="IPR040066">
    <property type="entry name" value="WDR31"/>
</dbReference>
<sequence>VLFSSVMGKLQSKISFHTAKYRAEGSEEKTGPTRSVQQCNPVHADAVTSVAALKPDLCVSGGKDKSVVVCNWRSGAVLRRFISHEHEVTKVICALDSNRVFSASRDTTVMMWELHRASGPSQHFPGHDLVVTGLAVSPDASQLCTGSRDNTIRKWDVETGECLCRAAVSRNLVTHLCWVPGEPYVIQTSEDKTIRMWDSRELQVAHTFPGKQHIQTSCDVSQDGRYVLSSSSGFAGEGCEATLWDLRQTRNRVREYKGHFQTTTSCVFLPRGPALTPSIATSSYDSKVKVWDQDTGACLATACLEGAGPLASLAVCDSSTLLCASFNSGIHLLQMSNCADLELEEVMAF</sequence>
<dbReference type="InterPro" id="IPR001680">
    <property type="entry name" value="WD40_rpt"/>
</dbReference>
<dbReference type="PROSITE" id="PS50082">
    <property type="entry name" value="WD_REPEATS_2"/>
    <property type="match status" value="4"/>
</dbReference>
<dbReference type="PROSITE" id="PS50294">
    <property type="entry name" value="WD_REPEATS_REGION"/>
    <property type="match status" value="1"/>
</dbReference>
<reference evidence="4 5" key="1">
    <citation type="submission" date="2019-09" db="EMBL/GenBank/DDBJ databases">
        <title>Bird 10,000 Genomes (B10K) Project - Family phase.</title>
        <authorList>
            <person name="Zhang G."/>
        </authorList>
    </citation>
    <scope>NUCLEOTIDE SEQUENCE [LARGE SCALE GENOMIC DNA]</scope>
    <source>
        <strain evidence="4">B10K-DU-011-36</strain>
        <tissue evidence="4">Muscle</tissue>
    </source>
</reference>
<dbReference type="CDD" id="cd00200">
    <property type="entry name" value="WD40"/>
    <property type="match status" value="1"/>
</dbReference>
<dbReference type="PANTHER" id="PTHR19869">
    <property type="entry name" value="SPERMATID WD-REPEAT PROTEIN"/>
    <property type="match status" value="1"/>
</dbReference>
<dbReference type="SMART" id="SM00320">
    <property type="entry name" value="WD40"/>
    <property type="match status" value="6"/>
</dbReference>
<dbReference type="InterPro" id="IPR019775">
    <property type="entry name" value="WD40_repeat_CS"/>
</dbReference>
<dbReference type="PRINTS" id="PR00320">
    <property type="entry name" value="GPROTEINBRPT"/>
</dbReference>
<evidence type="ECO:0000313" key="5">
    <source>
        <dbReference type="Proteomes" id="UP000537522"/>
    </source>
</evidence>
<dbReference type="EMBL" id="VXAL01015780">
    <property type="protein sequence ID" value="NXK54163.1"/>
    <property type="molecule type" value="Genomic_DNA"/>
</dbReference>
<feature type="repeat" description="WD" evidence="3">
    <location>
        <begin position="81"/>
        <end position="114"/>
    </location>
</feature>
<gene>
    <name evidence="4" type="primary">Wdr31</name>
    <name evidence="4" type="ORF">CHATOR_R03131</name>
</gene>
<feature type="non-terminal residue" evidence="4">
    <location>
        <position position="1"/>
    </location>
</feature>
<feature type="repeat" description="WD" evidence="3">
    <location>
        <begin position="124"/>
        <end position="165"/>
    </location>
</feature>
<dbReference type="Gene3D" id="2.130.10.10">
    <property type="entry name" value="YVTN repeat-like/Quinoprotein amine dehydrogenase"/>
    <property type="match status" value="3"/>
</dbReference>
<feature type="repeat" description="WD" evidence="3">
    <location>
        <begin position="173"/>
        <end position="207"/>
    </location>
</feature>
<comment type="caution">
    <text evidence="4">The sequence shown here is derived from an EMBL/GenBank/DDBJ whole genome shotgun (WGS) entry which is preliminary data.</text>
</comment>
<dbReference type="Proteomes" id="UP000537522">
    <property type="component" value="Unassembled WGS sequence"/>
</dbReference>
<evidence type="ECO:0000256" key="3">
    <source>
        <dbReference type="PROSITE-ProRule" id="PRU00221"/>
    </source>
</evidence>
<name>A0A7L0KF43_CHATO</name>
<dbReference type="AlphaFoldDB" id="A0A7L0KF43"/>
<dbReference type="InterPro" id="IPR036322">
    <property type="entry name" value="WD40_repeat_dom_sf"/>
</dbReference>
<dbReference type="PROSITE" id="PS00678">
    <property type="entry name" value="WD_REPEATS_1"/>
    <property type="match status" value="1"/>
</dbReference>
<accession>A0A7L0KF43</accession>
<dbReference type="PANTHER" id="PTHR19869:SF1">
    <property type="entry name" value="WD REPEAT-CONTAINING PROTEIN 31"/>
    <property type="match status" value="1"/>
</dbReference>
<keyword evidence="1 3" id="KW-0853">WD repeat</keyword>
<dbReference type="InterPro" id="IPR015943">
    <property type="entry name" value="WD40/YVTN_repeat-like_dom_sf"/>
</dbReference>
<dbReference type="Pfam" id="PF00400">
    <property type="entry name" value="WD40"/>
    <property type="match status" value="5"/>
</dbReference>
<evidence type="ECO:0000256" key="2">
    <source>
        <dbReference type="ARBA" id="ARBA00022737"/>
    </source>
</evidence>
<organism evidence="4 5">
    <name type="scientific">Chauna torquata</name>
    <name type="common">Southern screamer</name>
    <dbReference type="NCBI Taxonomy" id="30388"/>
    <lineage>
        <taxon>Eukaryota</taxon>
        <taxon>Metazoa</taxon>
        <taxon>Chordata</taxon>
        <taxon>Craniata</taxon>
        <taxon>Vertebrata</taxon>
        <taxon>Euteleostomi</taxon>
        <taxon>Archelosauria</taxon>
        <taxon>Archosauria</taxon>
        <taxon>Dinosauria</taxon>
        <taxon>Saurischia</taxon>
        <taxon>Theropoda</taxon>
        <taxon>Coelurosauria</taxon>
        <taxon>Aves</taxon>
        <taxon>Neognathae</taxon>
        <taxon>Galloanserae</taxon>
        <taxon>Anseriformes</taxon>
        <taxon>Anhimidae</taxon>
        <taxon>Chauna</taxon>
    </lineage>
</organism>
<proteinExistence type="predicted"/>
<dbReference type="InterPro" id="IPR020472">
    <property type="entry name" value="WD40_PAC1"/>
</dbReference>
<feature type="non-terminal residue" evidence="4">
    <location>
        <position position="349"/>
    </location>
</feature>
<feature type="repeat" description="WD" evidence="3">
    <location>
        <begin position="256"/>
        <end position="301"/>
    </location>
</feature>